<evidence type="ECO:0000256" key="2">
    <source>
        <dbReference type="ARBA" id="ARBA00003842"/>
    </source>
</evidence>
<feature type="active site" description="Proton acceptor" evidence="12">
    <location>
        <position position="555"/>
    </location>
</feature>
<keyword evidence="6" id="KW-0285">Flavoprotein</keyword>
<protein>
    <recommendedName>
        <fullName evidence="5">long-chain-alcohol oxidase</fullName>
        <ecNumber evidence="5">1.1.3.20</ecNumber>
    </recommendedName>
</protein>
<dbReference type="PIRSF" id="PIRSF028937">
    <property type="entry name" value="Lg_Ch_AO"/>
    <property type="match status" value="1"/>
</dbReference>
<evidence type="ECO:0000256" key="9">
    <source>
        <dbReference type="ARBA" id="ARBA00022989"/>
    </source>
</evidence>
<feature type="non-terminal residue" evidence="16">
    <location>
        <position position="1"/>
    </location>
</feature>
<dbReference type="InterPro" id="IPR036188">
    <property type="entry name" value="FAD/NAD-bd_sf"/>
</dbReference>
<dbReference type="GO" id="GO:0050660">
    <property type="term" value="F:flavin adenine dinucleotide binding"/>
    <property type="evidence" value="ECO:0007669"/>
    <property type="project" value="InterPro"/>
</dbReference>
<name>A0A4P9W7P0_9FUNG</name>
<evidence type="ECO:0000256" key="4">
    <source>
        <dbReference type="ARBA" id="ARBA00010790"/>
    </source>
</evidence>
<proteinExistence type="inferred from homology"/>
<dbReference type="Pfam" id="PF05199">
    <property type="entry name" value="GMC_oxred_C"/>
    <property type="match status" value="1"/>
</dbReference>
<evidence type="ECO:0000256" key="10">
    <source>
        <dbReference type="ARBA" id="ARBA00023002"/>
    </source>
</evidence>
<evidence type="ECO:0000256" key="1">
    <source>
        <dbReference type="ARBA" id="ARBA00000920"/>
    </source>
</evidence>
<feature type="binding site" evidence="13">
    <location>
        <begin position="122"/>
        <end position="137"/>
    </location>
    <ligand>
        <name>FAD</name>
        <dbReference type="ChEBI" id="CHEBI:57692"/>
    </ligand>
</feature>
<keyword evidence="10" id="KW-0560">Oxidoreductase</keyword>
<reference evidence="17" key="1">
    <citation type="journal article" date="2018" name="Nat. Microbiol.">
        <title>Leveraging single-cell genomics to expand the fungal tree of life.</title>
        <authorList>
            <person name="Ahrendt S.R."/>
            <person name="Quandt C.A."/>
            <person name="Ciobanu D."/>
            <person name="Clum A."/>
            <person name="Salamov A."/>
            <person name="Andreopoulos B."/>
            <person name="Cheng J.F."/>
            <person name="Woyke T."/>
            <person name="Pelin A."/>
            <person name="Henrissat B."/>
            <person name="Reynolds N.K."/>
            <person name="Benny G.L."/>
            <person name="Smith M.E."/>
            <person name="James T.Y."/>
            <person name="Grigoriev I.V."/>
        </authorList>
    </citation>
    <scope>NUCLEOTIDE SEQUENCE [LARGE SCALE GENOMIC DNA]</scope>
</reference>
<dbReference type="Gene3D" id="3.50.50.60">
    <property type="entry name" value="FAD/NAD(P)-binding domain"/>
    <property type="match status" value="2"/>
</dbReference>
<dbReference type="OrthoDB" id="269227at2759"/>
<keyword evidence="8 13" id="KW-0274">FAD</keyword>
<keyword evidence="7" id="KW-0812">Transmembrane</keyword>
<evidence type="ECO:0000256" key="7">
    <source>
        <dbReference type="ARBA" id="ARBA00022692"/>
    </source>
</evidence>
<dbReference type="SUPFAM" id="SSF51905">
    <property type="entry name" value="FAD/NAD(P)-binding domain"/>
    <property type="match status" value="1"/>
</dbReference>
<evidence type="ECO:0000256" key="5">
    <source>
        <dbReference type="ARBA" id="ARBA00013125"/>
    </source>
</evidence>
<evidence type="ECO:0000256" key="12">
    <source>
        <dbReference type="PIRSR" id="PIRSR028937-1"/>
    </source>
</evidence>
<evidence type="ECO:0000256" key="8">
    <source>
        <dbReference type="ARBA" id="ARBA00022827"/>
    </source>
</evidence>
<dbReference type="InterPro" id="IPR012400">
    <property type="entry name" value="Long_Oxdase"/>
</dbReference>
<comment type="subcellular location">
    <subcellularLocation>
        <location evidence="3">Membrane</location>
    </subcellularLocation>
</comment>
<dbReference type="Pfam" id="PF00732">
    <property type="entry name" value="GMC_oxred_N"/>
    <property type="match status" value="1"/>
</dbReference>
<comment type="catalytic activity">
    <reaction evidence="1">
        <text>a long-chain primary fatty alcohol + O2 = a long-chain fatty aldehyde + H2O2</text>
        <dbReference type="Rhea" id="RHEA:22756"/>
        <dbReference type="ChEBI" id="CHEBI:15379"/>
        <dbReference type="ChEBI" id="CHEBI:16240"/>
        <dbReference type="ChEBI" id="CHEBI:17176"/>
        <dbReference type="ChEBI" id="CHEBI:77396"/>
        <dbReference type="EC" id="1.1.3.20"/>
    </reaction>
</comment>
<evidence type="ECO:0000256" key="6">
    <source>
        <dbReference type="ARBA" id="ARBA00022630"/>
    </source>
</evidence>
<feature type="domain" description="Glucose-methanol-choline oxidoreductase N-terminal" evidence="14">
    <location>
        <begin position="169"/>
        <end position="381"/>
    </location>
</feature>
<evidence type="ECO:0000256" key="11">
    <source>
        <dbReference type="ARBA" id="ARBA00023136"/>
    </source>
</evidence>
<dbReference type="InterPro" id="IPR000172">
    <property type="entry name" value="GMC_OxRdtase_N"/>
</dbReference>
<dbReference type="AlphaFoldDB" id="A0A4P9W7P0"/>
<dbReference type="InterPro" id="IPR007867">
    <property type="entry name" value="GMC_OxRtase_C"/>
</dbReference>
<dbReference type="EMBL" id="KZ997439">
    <property type="protein sequence ID" value="RKO87413.1"/>
    <property type="molecule type" value="Genomic_DNA"/>
</dbReference>
<evidence type="ECO:0000259" key="15">
    <source>
        <dbReference type="Pfam" id="PF05199"/>
    </source>
</evidence>
<dbReference type="EC" id="1.1.3.20" evidence="5"/>
<comment type="function">
    <text evidence="2">Long-chain fatty alcohol oxidase involved in the omega-oxidation pathway of lipid degradation.</text>
</comment>
<dbReference type="PANTHER" id="PTHR46056">
    <property type="entry name" value="LONG-CHAIN-ALCOHOL OXIDASE"/>
    <property type="match status" value="1"/>
</dbReference>
<dbReference type="PANTHER" id="PTHR46056:SF12">
    <property type="entry name" value="LONG-CHAIN-ALCOHOL OXIDASE"/>
    <property type="match status" value="1"/>
</dbReference>
<dbReference type="GO" id="GO:0016020">
    <property type="term" value="C:membrane"/>
    <property type="evidence" value="ECO:0007669"/>
    <property type="project" value="UniProtKB-SubCell"/>
</dbReference>
<evidence type="ECO:0000256" key="3">
    <source>
        <dbReference type="ARBA" id="ARBA00004370"/>
    </source>
</evidence>
<gene>
    <name evidence="16" type="ORF">BDK51DRAFT_5396</name>
</gene>
<evidence type="ECO:0000313" key="17">
    <source>
        <dbReference type="Proteomes" id="UP000269721"/>
    </source>
</evidence>
<dbReference type="GO" id="GO:0046577">
    <property type="term" value="F:long-chain-alcohol oxidase activity"/>
    <property type="evidence" value="ECO:0007669"/>
    <property type="project" value="UniProtKB-EC"/>
</dbReference>
<evidence type="ECO:0000256" key="13">
    <source>
        <dbReference type="PIRSR" id="PIRSR028937-2"/>
    </source>
</evidence>
<keyword evidence="11" id="KW-0472">Membrane</keyword>
<comment type="similarity">
    <text evidence="4">Belongs to the GMC oxidoreductase family.</text>
</comment>
<dbReference type="Proteomes" id="UP000269721">
    <property type="component" value="Unassembled WGS sequence"/>
</dbReference>
<feature type="domain" description="Glucose-methanol-choline oxidoreductase C-terminal" evidence="15">
    <location>
        <begin position="464"/>
        <end position="596"/>
    </location>
</feature>
<feature type="non-terminal residue" evidence="16">
    <location>
        <position position="597"/>
    </location>
</feature>
<evidence type="ECO:0000259" key="14">
    <source>
        <dbReference type="Pfam" id="PF00732"/>
    </source>
</evidence>
<evidence type="ECO:0000313" key="16">
    <source>
        <dbReference type="EMBL" id="RKO87413.1"/>
    </source>
</evidence>
<accession>A0A4P9W7P0</accession>
<organism evidence="16 17">
    <name type="scientific">Blyttiomyces helicus</name>
    <dbReference type="NCBI Taxonomy" id="388810"/>
    <lineage>
        <taxon>Eukaryota</taxon>
        <taxon>Fungi</taxon>
        <taxon>Fungi incertae sedis</taxon>
        <taxon>Chytridiomycota</taxon>
        <taxon>Chytridiomycota incertae sedis</taxon>
        <taxon>Chytridiomycetes</taxon>
        <taxon>Chytridiomycetes incertae sedis</taxon>
        <taxon>Blyttiomyces</taxon>
    </lineage>
</organism>
<keyword evidence="9" id="KW-1133">Transmembrane helix</keyword>
<sequence length="597" mass="63535">LWLLSTGAGTWALTGYWGPFTALSSTDQQAALRTMSSAHLTPVRTLFTTFKGLTLVNAYGGSYEKTADGELSHWAHKALGYAGGSRGAWPRITKSDSQWTPTFLDVSKTAQLHPEYGRVIDCDVVIVGSGAGGGVIAGLLAQAGHSVIVVEQGKYTHPADLCLQELRSYAELYHRSGGVTPRDCSIRILAGKAFGGGTYVNWSASLIPPHDVRKEWATRFNLPHFLSRDYQASLDAVTSRAGVGVSAVSHNVANQILIDACKKLGYDWSVIPQNTAGQAHECGYCTFGCPYGIKQGTHQSWLKDAANAGARFIQQTTVNRVLHKHGRTIGVLATVQADGQPLFVRARKVVASAGALHTPALLLRSGLTNPNIGRNLRLHPATLVYGVFPSRLVESFKGSIMTVLSRVADNLDGSGYGAKLEISASHAGSLAVTLPWRSAAEHKRFMALESRLVPMLVLVRDYDSVGTVKLDPQGDSEISWALSKRDARSIAAGLEASIDALIIAGATEIITCQQTVPAFKVVDPSRADPFSCPAYKRYVASVLAAAPVTSIFSAHQMGTARMGASPSMGACDPTGETWEVKGLYCGDGSLLPTASGV</sequence>
<keyword evidence="17" id="KW-1185">Reference proteome</keyword>